<dbReference type="Gene3D" id="3.90.1590.10">
    <property type="entry name" value="glutathione-dependent formaldehyde- activating enzyme (gfa)"/>
    <property type="match status" value="1"/>
</dbReference>
<comment type="similarity">
    <text evidence="1">Belongs to the Gfa family.</text>
</comment>
<sequence length="135" mass="14765">MAKAGCLCGKITYEFTGEPLLCHCLKCRRITGTAYSTNVTIPSSSVTISGTPKQFIFASGQGPVFKISFCGDCSSTMWKESDAEGFEGYHSIQSGTLGEEFDHYKPDGEIFTPQRTKWLAPIENTRQFDGTDVGL</sequence>
<dbReference type="EMBL" id="ML994627">
    <property type="protein sequence ID" value="KAF2187256.1"/>
    <property type="molecule type" value="Genomic_DNA"/>
</dbReference>
<organism evidence="6 7">
    <name type="scientific">Zopfia rhizophila CBS 207.26</name>
    <dbReference type="NCBI Taxonomy" id="1314779"/>
    <lineage>
        <taxon>Eukaryota</taxon>
        <taxon>Fungi</taxon>
        <taxon>Dikarya</taxon>
        <taxon>Ascomycota</taxon>
        <taxon>Pezizomycotina</taxon>
        <taxon>Dothideomycetes</taxon>
        <taxon>Dothideomycetes incertae sedis</taxon>
        <taxon>Zopfiaceae</taxon>
        <taxon>Zopfia</taxon>
    </lineage>
</organism>
<dbReference type="AlphaFoldDB" id="A0A6A6EBQ4"/>
<name>A0A6A6EBQ4_9PEZI</name>
<dbReference type="OrthoDB" id="406544at2759"/>
<dbReference type="PANTHER" id="PTHR33337:SF30">
    <property type="entry name" value="DUF636 DOMAIN PROTEIN (AFU_ORTHOLOGUE AFUA_1G03180)"/>
    <property type="match status" value="1"/>
</dbReference>
<proteinExistence type="inferred from homology"/>
<gene>
    <name evidence="6" type="ORF">K469DRAFT_569734</name>
</gene>
<evidence type="ECO:0000256" key="1">
    <source>
        <dbReference type="ARBA" id="ARBA00005495"/>
    </source>
</evidence>
<dbReference type="InterPro" id="IPR006913">
    <property type="entry name" value="CENP-V/GFA"/>
</dbReference>
<dbReference type="GO" id="GO:0016846">
    <property type="term" value="F:carbon-sulfur lyase activity"/>
    <property type="evidence" value="ECO:0007669"/>
    <property type="project" value="InterPro"/>
</dbReference>
<keyword evidence="4" id="KW-0456">Lyase</keyword>
<dbReference type="Pfam" id="PF04828">
    <property type="entry name" value="GFA"/>
    <property type="match status" value="1"/>
</dbReference>
<keyword evidence="2" id="KW-0479">Metal-binding</keyword>
<dbReference type="InterPro" id="IPR011057">
    <property type="entry name" value="Mss4-like_sf"/>
</dbReference>
<evidence type="ECO:0000256" key="3">
    <source>
        <dbReference type="ARBA" id="ARBA00022833"/>
    </source>
</evidence>
<evidence type="ECO:0000259" key="5">
    <source>
        <dbReference type="PROSITE" id="PS51891"/>
    </source>
</evidence>
<evidence type="ECO:0000313" key="7">
    <source>
        <dbReference type="Proteomes" id="UP000800200"/>
    </source>
</evidence>
<dbReference type="Proteomes" id="UP000800200">
    <property type="component" value="Unassembled WGS sequence"/>
</dbReference>
<evidence type="ECO:0000256" key="2">
    <source>
        <dbReference type="ARBA" id="ARBA00022723"/>
    </source>
</evidence>
<reference evidence="6" key="1">
    <citation type="journal article" date="2020" name="Stud. Mycol.">
        <title>101 Dothideomycetes genomes: a test case for predicting lifestyles and emergence of pathogens.</title>
        <authorList>
            <person name="Haridas S."/>
            <person name="Albert R."/>
            <person name="Binder M."/>
            <person name="Bloem J."/>
            <person name="Labutti K."/>
            <person name="Salamov A."/>
            <person name="Andreopoulos B."/>
            <person name="Baker S."/>
            <person name="Barry K."/>
            <person name="Bills G."/>
            <person name="Bluhm B."/>
            <person name="Cannon C."/>
            <person name="Castanera R."/>
            <person name="Culley D."/>
            <person name="Daum C."/>
            <person name="Ezra D."/>
            <person name="Gonzalez J."/>
            <person name="Henrissat B."/>
            <person name="Kuo A."/>
            <person name="Liang C."/>
            <person name="Lipzen A."/>
            <person name="Lutzoni F."/>
            <person name="Magnuson J."/>
            <person name="Mondo S."/>
            <person name="Nolan M."/>
            <person name="Ohm R."/>
            <person name="Pangilinan J."/>
            <person name="Park H.-J."/>
            <person name="Ramirez L."/>
            <person name="Alfaro M."/>
            <person name="Sun H."/>
            <person name="Tritt A."/>
            <person name="Yoshinaga Y."/>
            <person name="Zwiers L.-H."/>
            <person name="Turgeon B."/>
            <person name="Goodwin S."/>
            <person name="Spatafora J."/>
            <person name="Crous P."/>
            <person name="Grigoriev I."/>
        </authorList>
    </citation>
    <scope>NUCLEOTIDE SEQUENCE</scope>
    <source>
        <strain evidence="6">CBS 207.26</strain>
    </source>
</reference>
<dbReference type="PROSITE" id="PS51891">
    <property type="entry name" value="CENP_V_GFA"/>
    <property type="match status" value="1"/>
</dbReference>
<feature type="domain" description="CENP-V/GFA" evidence="5">
    <location>
        <begin position="2"/>
        <end position="102"/>
    </location>
</feature>
<dbReference type="PANTHER" id="PTHR33337">
    <property type="entry name" value="GFA DOMAIN-CONTAINING PROTEIN"/>
    <property type="match status" value="1"/>
</dbReference>
<evidence type="ECO:0000256" key="4">
    <source>
        <dbReference type="ARBA" id="ARBA00023239"/>
    </source>
</evidence>
<dbReference type="GO" id="GO:0046872">
    <property type="term" value="F:metal ion binding"/>
    <property type="evidence" value="ECO:0007669"/>
    <property type="project" value="UniProtKB-KW"/>
</dbReference>
<protein>
    <recommendedName>
        <fullName evidence="5">CENP-V/GFA domain-containing protein</fullName>
    </recommendedName>
</protein>
<accession>A0A6A6EBQ4</accession>
<dbReference type="SUPFAM" id="SSF51316">
    <property type="entry name" value="Mss4-like"/>
    <property type="match status" value="1"/>
</dbReference>
<keyword evidence="7" id="KW-1185">Reference proteome</keyword>
<keyword evidence="3" id="KW-0862">Zinc</keyword>
<evidence type="ECO:0000313" key="6">
    <source>
        <dbReference type="EMBL" id="KAF2187256.1"/>
    </source>
</evidence>